<gene>
    <name evidence="2" type="ORF">J4Q44_G00087680</name>
</gene>
<organism evidence="2 3">
    <name type="scientific">Coregonus suidteri</name>
    <dbReference type="NCBI Taxonomy" id="861788"/>
    <lineage>
        <taxon>Eukaryota</taxon>
        <taxon>Metazoa</taxon>
        <taxon>Chordata</taxon>
        <taxon>Craniata</taxon>
        <taxon>Vertebrata</taxon>
        <taxon>Euteleostomi</taxon>
        <taxon>Actinopterygii</taxon>
        <taxon>Neopterygii</taxon>
        <taxon>Teleostei</taxon>
        <taxon>Protacanthopterygii</taxon>
        <taxon>Salmoniformes</taxon>
        <taxon>Salmonidae</taxon>
        <taxon>Coregoninae</taxon>
        <taxon>Coregonus</taxon>
    </lineage>
</organism>
<evidence type="ECO:0000313" key="2">
    <source>
        <dbReference type="EMBL" id="KAK6321792.1"/>
    </source>
</evidence>
<dbReference type="EMBL" id="JAGTTL010000006">
    <property type="protein sequence ID" value="KAK6321792.1"/>
    <property type="molecule type" value="Genomic_DNA"/>
</dbReference>
<evidence type="ECO:0000313" key="3">
    <source>
        <dbReference type="Proteomes" id="UP001356427"/>
    </source>
</evidence>
<proteinExistence type="predicted"/>
<feature type="compositionally biased region" description="Polar residues" evidence="1">
    <location>
        <begin position="163"/>
        <end position="184"/>
    </location>
</feature>
<feature type="compositionally biased region" description="Acidic residues" evidence="1">
    <location>
        <begin position="53"/>
        <end position="65"/>
    </location>
</feature>
<name>A0AAN8M964_9TELE</name>
<dbReference type="AlphaFoldDB" id="A0AAN8M964"/>
<comment type="caution">
    <text evidence="2">The sequence shown here is derived from an EMBL/GenBank/DDBJ whole genome shotgun (WGS) entry which is preliminary data.</text>
</comment>
<keyword evidence="3" id="KW-1185">Reference proteome</keyword>
<feature type="compositionally biased region" description="Basic and acidic residues" evidence="1">
    <location>
        <begin position="66"/>
        <end position="93"/>
    </location>
</feature>
<sequence>MLAAQEIYKQVEETILEYQEEIFQGKRENDQLRRKLHENGIPWPDREPFSPVESEEEEEEEEEGDIGQKQDPEPRQTLEKQEGRARREEKLFRGLDSLSRFTPSNGNDDYDQYPPQPTSHQFQKQTHTGKRREGGSLSSSTTSKPIKTETDRLGVYPLDDPSSDPNTLSSVNLDLSAAQSENSD</sequence>
<dbReference type="Proteomes" id="UP001356427">
    <property type="component" value="Unassembled WGS sequence"/>
</dbReference>
<reference evidence="2 3" key="1">
    <citation type="submission" date="2021-04" db="EMBL/GenBank/DDBJ databases">
        <authorList>
            <person name="De Guttry C."/>
            <person name="Zahm M."/>
            <person name="Klopp C."/>
            <person name="Cabau C."/>
            <person name="Louis A."/>
            <person name="Berthelot C."/>
            <person name="Parey E."/>
            <person name="Roest Crollius H."/>
            <person name="Montfort J."/>
            <person name="Robinson-Rechavi M."/>
            <person name="Bucao C."/>
            <person name="Bouchez O."/>
            <person name="Gislard M."/>
            <person name="Lluch J."/>
            <person name="Milhes M."/>
            <person name="Lampietro C."/>
            <person name="Lopez Roques C."/>
            <person name="Donnadieu C."/>
            <person name="Braasch I."/>
            <person name="Desvignes T."/>
            <person name="Postlethwait J."/>
            <person name="Bobe J."/>
            <person name="Wedekind C."/>
            <person name="Guiguen Y."/>
        </authorList>
    </citation>
    <scope>NUCLEOTIDE SEQUENCE [LARGE SCALE GENOMIC DNA]</scope>
    <source>
        <strain evidence="2">Cs_M1</strain>
        <tissue evidence="2">Blood</tissue>
    </source>
</reference>
<accession>A0AAN8M964</accession>
<feature type="region of interest" description="Disordered" evidence="1">
    <location>
        <begin position="25"/>
        <end position="184"/>
    </location>
</feature>
<protein>
    <submittedName>
        <fullName evidence="2">Uncharacterized protein</fullName>
    </submittedName>
</protein>
<feature type="compositionally biased region" description="Polar residues" evidence="1">
    <location>
        <begin position="136"/>
        <end position="145"/>
    </location>
</feature>
<evidence type="ECO:0000256" key="1">
    <source>
        <dbReference type="SAM" id="MobiDB-lite"/>
    </source>
</evidence>